<dbReference type="InterPro" id="IPR036737">
    <property type="entry name" value="OmpA-like_sf"/>
</dbReference>
<evidence type="ECO:0000256" key="1">
    <source>
        <dbReference type="ARBA" id="ARBA00004442"/>
    </source>
</evidence>
<organism evidence="7 8">
    <name type="scientific">Acinetobacter bereziniae</name>
    <name type="common">Acinetobacter genomosp. 10</name>
    <dbReference type="NCBI Taxonomy" id="106648"/>
    <lineage>
        <taxon>Bacteria</taxon>
        <taxon>Pseudomonadati</taxon>
        <taxon>Pseudomonadota</taxon>
        <taxon>Gammaproteobacteria</taxon>
        <taxon>Moraxellales</taxon>
        <taxon>Moraxellaceae</taxon>
        <taxon>Acinetobacter</taxon>
    </lineage>
</organism>
<dbReference type="Proteomes" id="UP000490535">
    <property type="component" value="Unassembled WGS sequence"/>
</dbReference>
<feature type="domain" description="OmpA-like" evidence="6">
    <location>
        <begin position="145"/>
        <end position="258"/>
    </location>
</feature>
<dbReference type="CDD" id="cd07185">
    <property type="entry name" value="OmpA_C-like"/>
    <property type="match status" value="1"/>
</dbReference>
<feature type="chain" id="PRO_5032919873" evidence="5">
    <location>
        <begin position="31"/>
        <end position="258"/>
    </location>
</feature>
<dbReference type="SUPFAM" id="SSF103088">
    <property type="entry name" value="OmpA-like"/>
    <property type="match status" value="1"/>
</dbReference>
<proteinExistence type="predicted"/>
<evidence type="ECO:0000313" key="7">
    <source>
        <dbReference type="EMBL" id="KAF1025939.1"/>
    </source>
</evidence>
<dbReference type="PROSITE" id="PS51123">
    <property type="entry name" value="OMPA_2"/>
    <property type="match status" value="1"/>
</dbReference>
<feature type="signal peptide" evidence="5">
    <location>
        <begin position="1"/>
        <end position="30"/>
    </location>
</feature>
<dbReference type="PRINTS" id="PR01021">
    <property type="entry name" value="OMPADOMAIN"/>
</dbReference>
<name>A0A833PD74_ACIBZ</name>
<evidence type="ECO:0000256" key="2">
    <source>
        <dbReference type="ARBA" id="ARBA00023136"/>
    </source>
</evidence>
<dbReference type="PRINTS" id="PR01023">
    <property type="entry name" value="NAFLGMOTY"/>
</dbReference>
<dbReference type="Gene3D" id="3.30.1330.60">
    <property type="entry name" value="OmpA-like domain"/>
    <property type="match status" value="1"/>
</dbReference>
<reference evidence="8" key="1">
    <citation type="journal article" date="2020" name="MBio">
        <title>Horizontal gene transfer to a defensive symbiont with a reduced genome amongst a multipartite beetle microbiome.</title>
        <authorList>
            <person name="Waterworth S.C."/>
            <person name="Florez L.V."/>
            <person name="Rees E.R."/>
            <person name="Hertweck C."/>
            <person name="Kaltenpoth M."/>
            <person name="Kwan J.C."/>
        </authorList>
    </citation>
    <scope>NUCLEOTIDE SEQUENCE [LARGE SCALE GENOMIC DNA]</scope>
</reference>
<keyword evidence="5" id="KW-0732">Signal</keyword>
<evidence type="ECO:0000259" key="6">
    <source>
        <dbReference type="PROSITE" id="PS51123"/>
    </source>
</evidence>
<dbReference type="Gene3D" id="3.40.1520.20">
    <property type="match status" value="1"/>
</dbReference>
<keyword evidence="2 4" id="KW-0472">Membrane</keyword>
<gene>
    <name evidence="7" type="primary">oprF_2</name>
    <name evidence="7" type="ORF">GAK29_01609</name>
</gene>
<dbReference type="InterPro" id="IPR050330">
    <property type="entry name" value="Bact_OuterMem_StrucFunc"/>
</dbReference>
<sequence length="258" mass="28032">MNNDMKNKKVKILKKIAIISSLFYSLQVFAAPIVVEGAVPNDMAKQAILAKLKAVYGNDQVVDKIQIRPVSAPNGWSDSVTRVITPDLKKISQGKLSVRGTQVELTGKMGVQTDIQPTTTLFQSLVQPPYRFNAQISVNAAEQSVIDNALKNRIIEFESGKAVLAPAGTQILDEMVVALNKVQGKNVKIVGHTDSQGDPQKNQALSLQRAEAVKQYLTTKGIAPTRLSTAGLGSTKPVADNATEDGRRKNRRIEFDVL</sequence>
<evidence type="ECO:0000256" key="3">
    <source>
        <dbReference type="ARBA" id="ARBA00023237"/>
    </source>
</evidence>
<dbReference type="PANTHER" id="PTHR30329:SF21">
    <property type="entry name" value="LIPOPROTEIN YIAD-RELATED"/>
    <property type="match status" value="1"/>
</dbReference>
<dbReference type="AlphaFoldDB" id="A0A833PD74"/>
<protein>
    <submittedName>
        <fullName evidence="7">Outer membrane porin F</fullName>
    </submittedName>
</protein>
<comment type="caution">
    <text evidence="7">The sequence shown here is derived from an EMBL/GenBank/DDBJ whole genome shotgun (WGS) entry which is preliminary data.</text>
</comment>
<dbReference type="PANTHER" id="PTHR30329">
    <property type="entry name" value="STATOR ELEMENT OF FLAGELLAR MOTOR COMPLEX"/>
    <property type="match status" value="1"/>
</dbReference>
<keyword evidence="3" id="KW-0998">Cell outer membrane</keyword>
<accession>A0A833PD74</accession>
<dbReference type="InterPro" id="IPR006665">
    <property type="entry name" value="OmpA-like"/>
</dbReference>
<dbReference type="EMBL" id="WNDP01000031">
    <property type="protein sequence ID" value="KAF1025939.1"/>
    <property type="molecule type" value="Genomic_DNA"/>
</dbReference>
<evidence type="ECO:0000256" key="5">
    <source>
        <dbReference type="SAM" id="SignalP"/>
    </source>
</evidence>
<comment type="subcellular location">
    <subcellularLocation>
        <location evidence="1">Cell outer membrane</location>
    </subcellularLocation>
</comment>
<dbReference type="InterPro" id="IPR006664">
    <property type="entry name" value="OMP_bac"/>
</dbReference>
<evidence type="ECO:0000313" key="8">
    <source>
        <dbReference type="Proteomes" id="UP000490535"/>
    </source>
</evidence>
<evidence type="ECO:0000256" key="4">
    <source>
        <dbReference type="PROSITE-ProRule" id="PRU00473"/>
    </source>
</evidence>
<dbReference type="Pfam" id="PF00691">
    <property type="entry name" value="OmpA"/>
    <property type="match status" value="1"/>
</dbReference>
<dbReference type="GO" id="GO:0009279">
    <property type="term" value="C:cell outer membrane"/>
    <property type="evidence" value="ECO:0007669"/>
    <property type="project" value="UniProtKB-SubCell"/>
</dbReference>